<dbReference type="Gene3D" id="3.40.50.620">
    <property type="entry name" value="HUPs"/>
    <property type="match status" value="1"/>
</dbReference>
<accession>A0A518ANR8</accession>
<dbReference type="SUPFAM" id="SSF52402">
    <property type="entry name" value="Adenine nucleotide alpha hydrolases-like"/>
    <property type="match status" value="1"/>
</dbReference>
<dbReference type="Proteomes" id="UP000315750">
    <property type="component" value="Chromosome"/>
</dbReference>
<gene>
    <name evidence="3" type="ORF">Pan181_25760</name>
</gene>
<evidence type="ECO:0000313" key="4">
    <source>
        <dbReference type="Proteomes" id="UP000315750"/>
    </source>
</evidence>
<reference evidence="3 4" key="1">
    <citation type="submission" date="2019-02" db="EMBL/GenBank/DDBJ databases">
        <title>Deep-cultivation of Planctomycetes and their phenomic and genomic characterization uncovers novel biology.</title>
        <authorList>
            <person name="Wiegand S."/>
            <person name="Jogler M."/>
            <person name="Boedeker C."/>
            <person name="Pinto D."/>
            <person name="Vollmers J."/>
            <person name="Rivas-Marin E."/>
            <person name="Kohn T."/>
            <person name="Peeters S.H."/>
            <person name="Heuer A."/>
            <person name="Rast P."/>
            <person name="Oberbeckmann S."/>
            <person name="Bunk B."/>
            <person name="Jeske O."/>
            <person name="Meyerdierks A."/>
            <person name="Storesund J.E."/>
            <person name="Kallscheuer N."/>
            <person name="Luecker S."/>
            <person name="Lage O.M."/>
            <person name="Pohl T."/>
            <person name="Merkel B.J."/>
            <person name="Hornburger P."/>
            <person name="Mueller R.-W."/>
            <person name="Bruemmer F."/>
            <person name="Labrenz M."/>
            <person name="Spormann A.M."/>
            <person name="Op den Camp H."/>
            <person name="Overmann J."/>
            <person name="Amann R."/>
            <person name="Jetten M.S.M."/>
            <person name="Mascher T."/>
            <person name="Medema M.H."/>
            <person name="Devos D.P."/>
            <person name="Kaster A.-K."/>
            <person name="Ovreas L."/>
            <person name="Rohde M."/>
            <person name="Galperin M.Y."/>
            <person name="Jogler C."/>
        </authorList>
    </citation>
    <scope>NUCLEOTIDE SEQUENCE [LARGE SCALE GENOMIC DNA]</scope>
    <source>
        <strain evidence="3 4">Pan181</strain>
    </source>
</reference>
<keyword evidence="4" id="KW-1185">Reference proteome</keyword>
<dbReference type="InterPro" id="IPR005232">
    <property type="entry name" value="LarE"/>
</dbReference>
<dbReference type="Pfam" id="PF02540">
    <property type="entry name" value="NAD_synthase"/>
    <property type="match status" value="1"/>
</dbReference>
<dbReference type="NCBIfam" id="TIGR00268">
    <property type="entry name" value="ATP-dependent sacrificial sulfur transferase LarE"/>
    <property type="match status" value="1"/>
</dbReference>
<dbReference type="EMBL" id="CP036278">
    <property type="protein sequence ID" value="QDU56367.1"/>
    <property type="molecule type" value="Genomic_DNA"/>
</dbReference>
<protein>
    <submittedName>
        <fullName evidence="3">GMP synthase subunit B</fullName>
    </submittedName>
</protein>
<sequence>MPERSSLEFERQSVATMVNADSIAPELLAERLLNHIVEYESCAIAYSGGVDSAVVAIAAKIALGEQAIAITGVSPSLAEEQLANAREVASKIGIEHVEVSTSEINDPAYVANAPDRCFHCKSELYRVMGAYAEAHGIKTLVNGTILEDLGDYRPGLVAAGMATVRSPLAECKLDKNAVRALAQYWNLEVWDKPSSPCLASRIAYGQEVTPERLKMIDKAEQILHQLGLRECRVRYHEGDLARIEVPTDAIAELCERELMEWLVQEFTEIGFRYVSLDLAGFRSGSLNLGLPVLQ</sequence>
<name>A0A518ANR8_9BACT</name>
<dbReference type="CDD" id="cd01990">
    <property type="entry name" value="LarE-like"/>
    <property type="match status" value="1"/>
</dbReference>
<dbReference type="KEGG" id="amuc:Pan181_25760"/>
<proteinExistence type="predicted"/>
<dbReference type="InterPro" id="IPR014729">
    <property type="entry name" value="Rossmann-like_a/b/a_fold"/>
</dbReference>
<evidence type="ECO:0000259" key="2">
    <source>
        <dbReference type="Pfam" id="PF02540"/>
    </source>
</evidence>
<evidence type="ECO:0000256" key="1">
    <source>
        <dbReference type="PIRSR" id="PIRSR006661-1"/>
    </source>
</evidence>
<dbReference type="GO" id="GO:0016783">
    <property type="term" value="F:sulfurtransferase activity"/>
    <property type="evidence" value="ECO:0007669"/>
    <property type="project" value="InterPro"/>
</dbReference>
<dbReference type="PANTHER" id="PTHR43169:SF2">
    <property type="entry name" value="NAD_GMP SYNTHASE DOMAIN-CONTAINING PROTEIN"/>
    <property type="match status" value="1"/>
</dbReference>
<dbReference type="PIRSF" id="PIRSF006661">
    <property type="entry name" value="PP-lp_UCP006661"/>
    <property type="match status" value="1"/>
</dbReference>
<dbReference type="InterPro" id="IPR022310">
    <property type="entry name" value="NAD/GMP_synthase"/>
</dbReference>
<dbReference type="RefSeq" id="WP_231943827.1">
    <property type="nucleotide sequence ID" value="NZ_CP036278.1"/>
</dbReference>
<feature type="active site" description="Nucleophile and sulfur donor" evidence="1">
    <location>
        <position position="197"/>
    </location>
</feature>
<dbReference type="GO" id="GO:0006163">
    <property type="term" value="P:purine nucleotide metabolic process"/>
    <property type="evidence" value="ECO:0007669"/>
    <property type="project" value="UniProtKB-ARBA"/>
</dbReference>
<organism evidence="3 4">
    <name type="scientific">Aeoliella mucimassa</name>
    <dbReference type="NCBI Taxonomy" id="2527972"/>
    <lineage>
        <taxon>Bacteria</taxon>
        <taxon>Pseudomonadati</taxon>
        <taxon>Planctomycetota</taxon>
        <taxon>Planctomycetia</taxon>
        <taxon>Pirellulales</taxon>
        <taxon>Lacipirellulaceae</taxon>
        <taxon>Aeoliella</taxon>
    </lineage>
</organism>
<evidence type="ECO:0000313" key="3">
    <source>
        <dbReference type="EMBL" id="QDU56367.1"/>
    </source>
</evidence>
<dbReference type="InterPro" id="IPR052188">
    <property type="entry name" value="Ni-pincer_cofactor_biosynth"/>
</dbReference>
<feature type="domain" description="NAD/GMP synthase" evidence="2">
    <location>
        <begin position="44"/>
        <end position="105"/>
    </location>
</feature>
<dbReference type="PANTHER" id="PTHR43169">
    <property type="entry name" value="EXSB FAMILY PROTEIN"/>
    <property type="match status" value="1"/>
</dbReference>
<dbReference type="AlphaFoldDB" id="A0A518ANR8"/>